<proteinExistence type="predicted"/>
<protein>
    <submittedName>
        <fullName evidence="1">Uncharacterized protein</fullName>
    </submittedName>
</protein>
<gene>
    <name evidence="1" type="ORF">CDA63_11710</name>
</gene>
<evidence type="ECO:0000313" key="2">
    <source>
        <dbReference type="Proteomes" id="UP000197277"/>
    </source>
</evidence>
<organism evidence="1 2">
    <name type="scientific">Hymenobacter amundsenii</name>
    <dbReference type="NCBI Taxonomy" id="2006685"/>
    <lineage>
        <taxon>Bacteria</taxon>
        <taxon>Pseudomonadati</taxon>
        <taxon>Bacteroidota</taxon>
        <taxon>Cytophagia</taxon>
        <taxon>Cytophagales</taxon>
        <taxon>Hymenobacteraceae</taxon>
        <taxon>Hymenobacter</taxon>
    </lineage>
</organism>
<dbReference type="Proteomes" id="UP000197277">
    <property type="component" value="Unassembled WGS sequence"/>
</dbReference>
<accession>A0A246FJZ4</accession>
<keyword evidence="2" id="KW-1185">Reference proteome</keyword>
<dbReference type="RefSeq" id="WP_088464640.1">
    <property type="nucleotide sequence ID" value="NZ_NIRR01000018.1"/>
</dbReference>
<dbReference type="OrthoDB" id="879730at2"/>
<dbReference type="EMBL" id="NIRR01000018">
    <property type="protein sequence ID" value="OWP62877.1"/>
    <property type="molecule type" value="Genomic_DNA"/>
</dbReference>
<evidence type="ECO:0000313" key="1">
    <source>
        <dbReference type="EMBL" id="OWP62877.1"/>
    </source>
</evidence>
<comment type="caution">
    <text evidence="1">The sequence shown here is derived from an EMBL/GenBank/DDBJ whole genome shotgun (WGS) entry which is preliminary data.</text>
</comment>
<reference evidence="1 2" key="1">
    <citation type="submission" date="2017-06" db="EMBL/GenBank/DDBJ databases">
        <title>Hymenobacter amundsenii sp. nov. isolated from regoliths in Antarctica.</title>
        <authorList>
            <person name="Sedlacek I."/>
            <person name="Kralova S."/>
            <person name="Pantucek R."/>
            <person name="Svec P."/>
            <person name="Holochova P."/>
            <person name="Stankova E."/>
            <person name="Vrbovska V."/>
            <person name="Busse H.-J."/>
        </authorList>
    </citation>
    <scope>NUCLEOTIDE SEQUENCE [LARGE SCALE GENOMIC DNA]</scope>
    <source>
        <strain evidence="1 2">CCM 8682</strain>
    </source>
</reference>
<dbReference type="AlphaFoldDB" id="A0A246FJZ4"/>
<name>A0A246FJZ4_9BACT</name>
<sequence>MERLDIWGRQFAPASTWNELTRAQLADVVRVLYGPAEFWPTRLRLLSVITGAEIELLIELPEVQVKGLYGLTDFVFSDEHHLTRQLLPELHQPAKTTPRKDRAFTGPGDALSGVRFGEFMFADTYFCQYALRKSPEALDHFLAALYRPARAGVGPGQPDWNGDARQPFNEHNVAHYAHRLRHVADTDKLSIMLWYRGCRAQLQADYPDVFDAADNTTAAQEKGDWGRVLRQLSGGAFGPLEQTAGQHLRTILAEMNDRAREARKHQTAR</sequence>